<evidence type="ECO:0000313" key="1">
    <source>
        <dbReference type="EMBL" id="KOF76497.1"/>
    </source>
</evidence>
<gene>
    <name evidence="1" type="ORF">OCBIM_22033218mg</name>
</gene>
<sequence length="66" mass="7125">MYLCTWIGDFSSCDSDANLTSTDNKIQAKVENDANTSLGWLIILRHVLLVTASTTDHVPAANCIVG</sequence>
<dbReference type="AlphaFoldDB" id="A0A0L8GHL0"/>
<dbReference type="EMBL" id="KQ421758">
    <property type="protein sequence ID" value="KOF76497.1"/>
    <property type="molecule type" value="Genomic_DNA"/>
</dbReference>
<reference evidence="1" key="1">
    <citation type="submission" date="2015-07" db="EMBL/GenBank/DDBJ databases">
        <title>MeaNS - Measles Nucleotide Surveillance Program.</title>
        <authorList>
            <person name="Tran T."/>
            <person name="Druce J."/>
        </authorList>
    </citation>
    <scope>NUCLEOTIDE SEQUENCE</scope>
    <source>
        <strain evidence="1">UCB-OBI-ISO-001</strain>
        <tissue evidence="1">Gonad</tissue>
    </source>
</reference>
<proteinExistence type="predicted"/>
<name>A0A0L8GHL0_OCTBM</name>
<protein>
    <submittedName>
        <fullName evidence="1">Uncharacterized protein</fullName>
    </submittedName>
</protein>
<organism evidence="1">
    <name type="scientific">Octopus bimaculoides</name>
    <name type="common">California two-spotted octopus</name>
    <dbReference type="NCBI Taxonomy" id="37653"/>
    <lineage>
        <taxon>Eukaryota</taxon>
        <taxon>Metazoa</taxon>
        <taxon>Spiralia</taxon>
        <taxon>Lophotrochozoa</taxon>
        <taxon>Mollusca</taxon>
        <taxon>Cephalopoda</taxon>
        <taxon>Coleoidea</taxon>
        <taxon>Octopodiformes</taxon>
        <taxon>Octopoda</taxon>
        <taxon>Incirrata</taxon>
        <taxon>Octopodidae</taxon>
        <taxon>Octopus</taxon>
    </lineage>
</organism>
<accession>A0A0L8GHL0</accession>